<protein>
    <recommendedName>
        <fullName evidence="3">Lipoprotein</fullName>
    </recommendedName>
</protein>
<dbReference type="PROSITE" id="PS51257">
    <property type="entry name" value="PROKAR_LIPOPROTEIN"/>
    <property type="match status" value="1"/>
</dbReference>
<dbReference type="EMBL" id="CP016907">
    <property type="protein sequence ID" value="AOC93851.1"/>
    <property type="molecule type" value="Genomic_DNA"/>
</dbReference>
<dbReference type="RefSeq" id="WP_066032620.1">
    <property type="nucleotide sequence ID" value="NZ_CP016907.1"/>
</dbReference>
<accession>A0AAC9CZF9</accession>
<evidence type="ECO:0000313" key="2">
    <source>
        <dbReference type="Proteomes" id="UP000093276"/>
    </source>
</evidence>
<dbReference type="GeneID" id="32306598"/>
<dbReference type="KEGG" id="fjg:BB050_00706"/>
<evidence type="ECO:0008006" key="3">
    <source>
        <dbReference type="Google" id="ProtNLM"/>
    </source>
</evidence>
<dbReference type="Proteomes" id="UP000093276">
    <property type="component" value="Chromosome"/>
</dbReference>
<sequence>MKKQLWLFGAIALILSSCSSDENSPLQEIDSTLPKTISYVYPSIYLGTNSKGTLTYDGNKILNIVKEDSKTIFTYNGDVIIKQEEFDIENGKEIKNEEVSYSYENGKLKTKVFREDISVEYPDGYYIEKVVYTHNSNGTISYIDYTVDNIKKTETKSGEGTLTYKDGNLIRVEEKSGSSTTTLVFEYDSKKNPLKNILGFNLLLNEIDGFGTNNIVKTTRTTTEFPNPSVYLTTYIYNDASYPTKHTSFDGGGKNIEYEIEYTY</sequence>
<evidence type="ECO:0000313" key="1">
    <source>
        <dbReference type="EMBL" id="AOC93851.1"/>
    </source>
</evidence>
<dbReference type="AlphaFoldDB" id="A0AAC9CZF9"/>
<organism evidence="1 2">
    <name type="scientific">Flavobacterium anhuiense</name>
    <dbReference type="NCBI Taxonomy" id="459526"/>
    <lineage>
        <taxon>Bacteria</taxon>
        <taxon>Pseudomonadati</taxon>
        <taxon>Bacteroidota</taxon>
        <taxon>Flavobacteriia</taxon>
        <taxon>Flavobacteriales</taxon>
        <taxon>Flavobacteriaceae</taxon>
        <taxon>Flavobacterium</taxon>
    </lineage>
</organism>
<proteinExistence type="predicted"/>
<reference evidence="1 2" key="1">
    <citation type="submission" date="2016-08" db="EMBL/GenBank/DDBJ databases">
        <title>Complete genome sequence of Flavobacterium johnsoniae strain GSE09, a volatile-producing biocontrol agent isolated from cucumber (Cucumis sativus).</title>
        <authorList>
            <person name="Jeong J.-J."/>
            <person name="Oh J.Y."/>
            <person name="Jim Y.J."/>
            <person name="Sang M.K."/>
            <person name="Kim K.D."/>
        </authorList>
    </citation>
    <scope>NUCLEOTIDE SEQUENCE [LARGE SCALE GENOMIC DNA]</scope>
    <source>
        <strain evidence="1 2">GSE09</strain>
    </source>
</reference>
<name>A0AAC9CZF9_9FLAO</name>
<gene>
    <name evidence="1" type="ORF">BB050_00706</name>
</gene>